<dbReference type="OMA" id="AGCPHAK"/>
<dbReference type="PANTHER" id="PTHR31734">
    <property type="entry name" value="AUXIN-RESPONSIVE PROTEIN IAA17"/>
    <property type="match status" value="1"/>
</dbReference>
<evidence type="ECO:0000256" key="4">
    <source>
        <dbReference type="ARBA" id="ARBA00011726"/>
    </source>
</evidence>
<dbReference type="GO" id="GO:0006355">
    <property type="term" value="P:regulation of DNA-templated transcription"/>
    <property type="evidence" value="ECO:0007669"/>
    <property type="project" value="InterPro"/>
</dbReference>
<evidence type="ECO:0000313" key="14">
    <source>
        <dbReference type="Proteomes" id="UP000008810"/>
    </source>
</evidence>
<dbReference type="Pfam" id="PF02309">
    <property type="entry name" value="AUX_IAA"/>
    <property type="match status" value="2"/>
</dbReference>
<dbReference type="RefSeq" id="XP_014756878.1">
    <property type="nucleotide sequence ID" value="XM_014901392.2"/>
</dbReference>
<keyword evidence="9 10" id="KW-0927">Auxin signaling pathway</keyword>
<accession>I1IDN2</accession>
<reference evidence="13" key="3">
    <citation type="submission" date="2018-08" db="UniProtKB">
        <authorList>
            <consortium name="EnsemblPlants"/>
        </authorList>
    </citation>
    <scope>IDENTIFICATION</scope>
    <source>
        <strain evidence="13">cv. Bd21</strain>
    </source>
</reference>
<comment type="function">
    <text evidence="1 10">Aux/IAA proteins are short-lived transcriptional factors that function as repressors of early auxin response genes at low auxin concentrations.</text>
</comment>
<keyword evidence="7 10" id="KW-0804">Transcription</keyword>
<keyword evidence="8 10" id="KW-0539">Nucleus</keyword>
<dbReference type="OrthoDB" id="652411at2759"/>
<dbReference type="AlphaFoldDB" id="I1IDN2"/>
<evidence type="ECO:0000256" key="6">
    <source>
        <dbReference type="ARBA" id="ARBA00023015"/>
    </source>
</evidence>
<proteinExistence type="inferred from homology"/>
<dbReference type="Gramene" id="KQK01237">
    <property type="protein sequence ID" value="KQK01237"/>
    <property type="gene ID" value="BRADI_3g54610v3"/>
</dbReference>
<name>I1IDN2_BRADI</name>
<dbReference type="FunCoup" id="I1IDN2">
    <property type="interactions" value="20"/>
</dbReference>
<dbReference type="GeneID" id="100833907"/>
<comment type="similarity">
    <text evidence="3 10">Belongs to the Aux/IAA family.</text>
</comment>
<dbReference type="eggNOG" id="ENOG502S29N">
    <property type="taxonomic scope" value="Eukaryota"/>
</dbReference>
<evidence type="ECO:0000256" key="5">
    <source>
        <dbReference type="ARBA" id="ARBA00022491"/>
    </source>
</evidence>
<organism evidence="13">
    <name type="scientific">Brachypodium distachyon</name>
    <name type="common">Purple false brome</name>
    <name type="synonym">Trachynia distachya</name>
    <dbReference type="NCBI Taxonomy" id="15368"/>
    <lineage>
        <taxon>Eukaryota</taxon>
        <taxon>Viridiplantae</taxon>
        <taxon>Streptophyta</taxon>
        <taxon>Embryophyta</taxon>
        <taxon>Tracheophyta</taxon>
        <taxon>Spermatophyta</taxon>
        <taxon>Magnoliopsida</taxon>
        <taxon>Liliopsida</taxon>
        <taxon>Poales</taxon>
        <taxon>Poaceae</taxon>
        <taxon>BOP clade</taxon>
        <taxon>Pooideae</taxon>
        <taxon>Stipodae</taxon>
        <taxon>Brachypodieae</taxon>
        <taxon>Brachypodium</taxon>
    </lineage>
</organism>
<evidence type="ECO:0000256" key="9">
    <source>
        <dbReference type="ARBA" id="ARBA00023294"/>
    </source>
</evidence>
<feature type="domain" description="PB1" evidence="11">
    <location>
        <begin position="87"/>
        <end position="174"/>
    </location>
</feature>
<evidence type="ECO:0000313" key="13">
    <source>
        <dbReference type="EnsemblPlants" id="KQK01237"/>
    </source>
</evidence>
<evidence type="ECO:0000313" key="12">
    <source>
        <dbReference type="EMBL" id="KQK01237.1"/>
    </source>
</evidence>
<evidence type="ECO:0000256" key="3">
    <source>
        <dbReference type="ARBA" id="ARBA00006728"/>
    </source>
</evidence>
<dbReference type="SUPFAM" id="SSF54277">
    <property type="entry name" value="CAD &amp; PB1 domains"/>
    <property type="match status" value="1"/>
</dbReference>
<comment type="subunit">
    <text evidence="4 10">Homodimers and heterodimers.</text>
</comment>
<keyword evidence="14" id="KW-1185">Reference proteome</keyword>
<dbReference type="InterPro" id="IPR033389">
    <property type="entry name" value="AUX/IAA_dom"/>
</dbReference>
<dbReference type="HOGENOM" id="CLU_049393_4_1_1"/>
<gene>
    <name evidence="13" type="primary">LOC100833907</name>
    <name evidence="12" type="ORF">BRADI_3g54610v3</name>
</gene>
<evidence type="ECO:0000256" key="8">
    <source>
        <dbReference type="ARBA" id="ARBA00023242"/>
    </source>
</evidence>
<dbReference type="Proteomes" id="UP000008810">
    <property type="component" value="Chromosome 3"/>
</dbReference>
<evidence type="ECO:0000259" key="11">
    <source>
        <dbReference type="PROSITE" id="PS51745"/>
    </source>
</evidence>
<dbReference type="InterPro" id="IPR003311">
    <property type="entry name" value="AUX_IAA"/>
</dbReference>
<comment type="subcellular location">
    <subcellularLocation>
        <location evidence="2 10">Nucleus</location>
    </subcellularLocation>
</comment>
<dbReference type="GO" id="GO:0009734">
    <property type="term" value="P:auxin-activated signaling pathway"/>
    <property type="evidence" value="ECO:0007669"/>
    <property type="project" value="UniProtKB-UniRule"/>
</dbReference>
<dbReference type="STRING" id="15368.I1IDN2"/>
<evidence type="ECO:0000256" key="2">
    <source>
        <dbReference type="ARBA" id="ARBA00004123"/>
    </source>
</evidence>
<dbReference type="Gene3D" id="3.10.20.90">
    <property type="entry name" value="Phosphatidylinositol 3-kinase Catalytic Subunit, Chain A, domain 1"/>
    <property type="match status" value="1"/>
</dbReference>
<dbReference type="GO" id="GO:0005634">
    <property type="term" value="C:nucleus"/>
    <property type="evidence" value="ECO:0007669"/>
    <property type="project" value="UniProtKB-SubCell"/>
</dbReference>
<keyword evidence="5 10" id="KW-0678">Repressor</keyword>
<keyword evidence="6 10" id="KW-0805">Transcription regulation</keyword>
<dbReference type="InterPro" id="IPR053793">
    <property type="entry name" value="PB1-like"/>
</dbReference>
<evidence type="ECO:0000256" key="10">
    <source>
        <dbReference type="RuleBase" id="RU004549"/>
    </source>
</evidence>
<evidence type="ECO:0000256" key="7">
    <source>
        <dbReference type="ARBA" id="ARBA00023163"/>
    </source>
</evidence>
<reference evidence="12 13" key="1">
    <citation type="journal article" date="2010" name="Nature">
        <title>Genome sequencing and analysis of the model grass Brachypodium distachyon.</title>
        <authorList>
            <consortium name="International Brachypodium Initiative"/>
        </authorList>
    </citation>
    <scope>NUCLEOTIDE SEQUENCE [LARGE SCALE GENOMIC DNA]</scope>
    <source>
        <strain evidence="12 13">Bd21</strain>
    </source>
</reference>
<sequence length="174" mass="18792">MELELGLAPPNTKHLLGDTTEVDSAACRGGSGTKRGFGEAFDEEEKTQAAATLPLFDDGGSSSGSVRKQKKAALVVGWPPVRAARHGGHVKVWKEGVGIGRKVDVSRQGSYGGLLDTLARMFPDEKETRGQHDDDGDDRGLVITYEDADGDWMLVGDVPWDDFARSVKRLKILL</sequence>
<dbReference type="EMBL" id="CM000882">
    <property type="protein sequence ID" value="KQK01237.1"/>
    <property type="molecule type" value="Genomic_DNA"/>
</dbReference>
<dbReference type="PANTHER" id="PTHR31734:SF88">
    <property type="entry name" value="AUXIN-RESPONSIVE PROTEIN IAA9"/>
    <property type="match status" value="1"/>
</dbReference>
<evidence type="ECO:0000256" key="1">
    <source>
        <dbReference type="ARBA" id="ARBA00002159"/>
    </source>
</evidence>
<protein>
    <recommendedName>
        <fullName evidence="10">Auxin-responsive protein</fullName>
    </recommendedName>
</protein>
<reference evidence="12" key="2">
    <citation type="submission" date="2017-06" db="EMBL/GenBank/DDBJ databases">
        <title>WGS assembly of Brachypodium distachyon.</title>
        <authorList>
            <consortium name="The International Brachypodium Initiative"/>
            <person name="Lucas S."/>
            <person name="Harmon-Smith M."/>
            <person name="Lail K."/>
            <person name="Tice H."/>
            <person name="Grimwood J."/>
            <person name="Bruce D."/>
            <person name="Barry K."/>
            <person name="Shu S."/>
            <person name="Lindquist E."/>
            <person name="Wang M."/>
            <person name="Pitluck S."/>
            <person name="Vogel J.P."/>
            <person name="Garvin D.F."/>
            <person name="Mockler T.C."/>
            <person name="Schmutz J."/>
            <person name="Rokhsar D."/>
            <person name="Bevan M.W."/>
        </authorList>
    </citation>
    <scope>NUCLEOTIDE SEQUENCE</scope>
    <source>
        <strain evidence="12">Bd21</strain>
    </source>
</reference>
<dbReference type="EnsemblPlants" id="KQK01237">
    <property type="protein sequence ID" value="KQK01237"/>
    <property type="gene ID" value="BRADI_3g54610v3"/>
</dbReference>
<dbReference type="KEGG" id="bdi:100833907"/>
<dbReference type="PROSITE" id="PS51745">
    <property type="entry name" value="PB1"/>
    <property type="match status" value="1"/>
</dbReference>